<evidence type="ECO:0000313" key="2">
    <source>
        <dbReference type="Proteomes" id="UP000623129"/>
    </source>
</evidence>
<dbReference type="EMBL" id="SWLB01000002">
    <property type="protein sequence ID" value="KAF3341208.1"/>
    <property type="molecule type" value="Genomic_DNA"/>
</dbReference>
<dbReference type="InterPro" id="IPR037138">
    <property type="entry name" value="His_deacetylse_dom_sf"/>
</dbReference>
<keyword evidence="2" id="KW-1185">Reference proteome</keyword>
<gene>
    <name evidence="1" type="ORF">FCM35_KLT10052</name>
</gene>
<dbReference type="OrthoDB" id="1918432at2759"/>
<protein>
    <submittedName>
        <fullName evidence="1">Putative histone deacetylase 19</fullName>
    </submittedName>
</protein>
<accession>A0A833RJS9</accession>
<dbReference type="Gene3D" id="3.40.800.20">
    <property type="entry name" value="Histone deacetylase domain"/>
    <property type="match status" value="1"/>
</dbReference>
<evidence type="ECO:0000313" key="1">
    <source>
        <dbReference type="EMBL" id="KAF3341208.1"/>
    </source>
</evidence>
<sequence length="124" mass="14196">MARSGTPPLSNNSPTTLRLKYRRLRFALNKEGAANLKFNRPVRVERERAREVLAEACSADNQLTNSNFSGEQVALGVGLEDKMPSHKYYEYFGPDYTLHVAPSNMENKNMWQQLDEILRSDQSF</sequence>
<dbReference type="AlphaFoldDB" id="A0A833RJS9"/>
<dbReference type="Proteomes" id="UP000623129">
    <property type="component" value="Unassembled WGS sequence"/>
</dbReference>
<proteinExistence type="predicted"/>
<comment type="caution">
    <text evidence="1">The sequence shown here is derived from an EMBL/GenBank/DDBJ whole genome shotgun (WGS) entry which is preliminary data.</text>
</comment>
<name>A0A833RJS9_9POAL</name>
<organism evidence="1 2">
    <name type="scientific">Carex littledalei</name>
    <dbReference type="NCBI Taxonomy" id="544730"/>
    <lineage>
        <taxon>Eukaryota</taxon>
        <taxon>Viridiplantae</taxon>
        <taxon>Streptophyta</taxon>
        <taxon>Embryophyta</taxon>
        <taxon>Tracheophyta</taxon>
        <taxon>Spermatophyta</taxon>
        <taxon>Magnoliopsida</taxon>
        <taxon>Liliopsida</taxon>
        <taxon>Poales</taxon>
        <taxon>Cyperaceae</taxon>
        <taxon>Cyperoideae</taxon>
        <taxon>Cariceae</taxon>
        <taxon>Carex</taxon>
        <taxon>Carex subgen. Euthyceras</taxon>
    </lineage>
</organism>
<reference evidence="1" key="1">
    <citation type="submission" date="2020-01" db="EMBL/GenBank/DDBJ databases">
        <title>Genome sequence of Kobresia littledalei, the first chromosome-level genome in the family Cyperaceae.</title>
        <authorList>
            <person name="Qu G."/>
        </authorList>
    </citation>
    <scope>NUCLEOTIDE SEQUENCE</scope>
    <source>
        <strain evidence="1">C.B.Clarke</strain>
        <tissue evidence="1">Leaf</tissue>
    </source>
</reference>